<accession>A0AAW0QID5</accession>
<evidence type="ECO:0000256" key="1">
    <source>
        <dbReference type="SAM" id="SignalP"/>
    </source>
</evidence>
<protein>
    <submittedName>
        <fullName evidence="2">Uncharacterized protein</fullName>
    </submittedName>
</protein>
<sequence>MQFSKISVAAISMAIFSLASAAPTTGDNAVHIEARANCFGEAVAKGAQCVASCVGKSGASDCITGCNVTTLGELAGCVAGK</sequence>
<feature type="signal peptide" evidence="1">
    <location>
        <begin position="1"/>
        <end position="21"/>
    </location>
</feature>
<keyword evidence="3" id="KW-1185">Reference proteome</keyword>
<keyword evidence="1" id="KW-0732">Signal</keyword>
<dbReference type="Proteomes" id="UP001392437">
    <property type="component" value="Unassembled WGS sequence"/>
</dbReference>
<evidence type="ECO:0000313" key="3">
    <source>
        <dbReference type="Proteomes" id="UP001392437"/>
    </source>
</evidence>
<name>A0AAW0QID5_9PEZI</name>
<dbReference type="AlphaFoldDB" id="A0AAW0QID5"/>
<gene>
    <name evidence="2" type="ORF">PG999_014334</name>
</gene>
<dbReference type="EMBL" id="JAQQWP010000012">
    <property type="protein sequence ID" value="KAK8092747.1"/>
    <property type="molecule type" value="Genomic_DNA"/>
</dbReference>
<feature type="chain" id="PRO_5043900733" evidence="1">
    <location>
        <begin position="22"/>
        <end position="81"/>
    </location>
</feature>
<reference evidence="2 3" key="1">
    <citation type="submission" date="2023-01" db="EMBL/GenBank/DDBJ databases">
        <title>Analysis of 21 Apiospora genomes using comparative genomics revels a genus with tremendous synthesis potential of carbohydrate active enzymes and secondary metabolites.</title>
        <authorList>
            <person name="Sorensen T."/>
        </authorList>
    </citation>
    <scope>NUCLEOTIDE SEQUENCE [LARGE SCALE GENOMIC DNA]</scope>
    <source>
        <strain evidence="2 3">CBS 117206</strain>
    </source>
</reference>
<evidence type="ECO:0000313" key="2">
    <source>
        <dbReference type="EMBL" id="KAK8092747.1"/>
    </source>
</evidence>
<proteinExistence type="predicted"/>
<comment type="caution">
    <text evidence="2">The sequence shown here is derived from an EMBL/GenBank/DDBJ whole genome shotgun (WGS) entry which is preliminary data.</text>
</comment>
<organism evidence="2 3">
    <name type="scientific">Apiospora kogelbergensis</name>
    <dbReference type="NCBI Taxonomy" id="1337665"/>
    <lineage>
        <taxon>Eukaryota</taxon>
        <taxon>Fungi</taxon>
        <taxon>Dikarya</taxon>
        <taxon>Ascomycota</taxon>
        <taxon>Pezizomycotina</taxon>
        <taxon>Sordariomycetes</taxon>
        <taxon>Xylariomycetidae</taxon>
        <taxon>Amphisphaeriales</taxon>
        <taxon>Apiosporaceae</taxon>
        <taxon>Apiospora</taxon>
    </lineage>
</organism>